<evidence type="ECO:0000259" key="8">
    <source>
        <dbReference type="SMART" id="SM00904"/>
    </source>
</evidence>
<comment type="caution">
    <text evidence="9">The sequence shown here is derived from an EMBL/GenBank/DDBJ whole genome shotgun (WGS) entry which is preliminary data.</text>
</comment>
<dbReference type="Proteomes" id="UP000674416">
    <property type="component" value="Unassembled WGS sequence"/>
</dbReference>
<reference evidence="9 10" key="1">
    <citation type="submission" date="2021-01" db="EMBL/GenBank/DDBJ databases">
        <title>Genomic Encyclopedia of Type Strains, Phase IV (KMG-IV): sequencing the most valuable type-strain genomes for metagenomic binning, comparative biology and taxonomic classification.</title>
        <authorList>
            <person name="Goeker M."/>
        </authorList>
    </citation>
    <scope>NUCLEOTIDE SEQUENCE [LARGE SCALE GENOMIC DNA]</scope>
    <source>
        <strain evidence="9 10">DSM 103394</strain>
    </source>
</reference>
<evidence type="ECO:0000256" key="2">
    <source>
        <dbReference type="ARBA" id="ARBA00022630"/>
    </source>
</evidence>
<feature type="domain" description="Riboflavin kinase" evidence="8">
    <location>
        <begin position="14"/>
        <end position="132"/>
    </location>
</feature>
<evidence type="ECO:0000256" key="4">
    <source>
        <dbReference type="ARBA" id="ARBA00022679"/>
    </source>
</evidence>
<dbReference type="InterPro" id="IPR023465">
    <property type="entry name" value="Riboflavin_kinase_dom_sf"/>
</dbReference>
<keyword evidence="6" id="KW-0067">ATP-binding</keyword>
<evidence type="ECO:0000256" key="7">
    <source>
        <dbReference type="ARBA" id="ARBA00047880"/>
    </source>
</evidence>
<dbReference type="Pfam" id="PF01687">
    <property type="entry name" value="Flavokinase"/>
    <property type="match status" value="1"/>
</dbReference>
<dbReference type="PANTHER" id="PTHR22749">
    <property type="entry name" value="RIBOFLAVIN KINASE/FMN ADENYLYLTRANSFERASE"/>
    <property type="match status" value="1"/>
</dbReference>
<organism evidence="9 10">
    <name type="scientific">Bacillus capparidis</name>
    <dbReference type="NCBI Taxonomy" id="1840411"/>
    <lineage>
        <taxon>Bacteria</taxon>
        <taxon>Bacillati</taxon>
        <taxon>Bacillota</taxon>
        <taxon>Bacilli</taxon>
        <taxon>Bacillales</taxon>
        <taxon>Bacillaceae</taxon>
        <taxon>Bacillus</taxon>
    </lineage>
</organism>
<keyword evidence="2" id="KW-0285">Flavoprotein</keyword>
<keyword evidence="9" id="KW-0418">Kinase</keyword>
<keyword evidence="9" id="KW-0548">Nucleotidyltransferase</keyword>
<evidence type="ECO:0000313" key="10">
    <source>
        <dbReference type="Proteomes" id="UP000674416"/>
    </source>
</evidence>
<keyword evidence="5" id="KW-0547">Nucleotide-binding</keyword>
<protein>
    <recommendedName>
        <fullName evidence="1">riboflavin kinase</fullName>
        <ecNumber evidence="1">2.7.1.26</ecNumber>
    </recommendedName>
</protein>
<gene>
    <name evidence="9" type="ORF">JOC74_004169</name>
</gene>
<evidence type="ECO:0000313" key="9">
    <source>
        <dbReference type="EMBL" id="MBP1083641.1"/>
    </source>
</evidence>
<dbReference type="RefSeq" id="WP_280882965.1">
    <property type="nucleotide sequence ID" value="NZ_JAFDST010000006.1"/>
</dbReference>
<keyword evidence="4" id="KW-0808">Transferase</keyword>
<proteinExistence type="predicted"/>
<dbReference type="InterPro" id="IPR023468">
    <property type="entry name" value="Riboflavin_kinase"/>
</dbReference>
<name>A0ABS4D1Y2_9BACI</name>
<dbReference type="GO" id="GO:0016301">
    <property type="term" value="F:kinase activity"/>
    <property type="evidence" value="ECO:0007669"/>
    <property type="project" value="UniProtKB-KW"/>
</dbReference>
<dbReference type="SMART" id="SM00904">
    <property type="entry name" value="Flavokinase"/>
    <property type="match status" value="1"/>
</dbReference>
<evidence type="ECO:0000256" key="3">
    <source>
        <dbReference type="ARBA" id="ARBA00022643"/>
    </source>
</evidence>
<dbReference type="GO" id="GO:0016779">
    <property type="term" value="F:nucleotidyltransferase activity"/>
    <property type="evidence" value="ECO:0007669"/>
    <property type="project" value="UniProtKB-KW"/>
</dbReference>
<comment type="catalytic activity">
    <reaction evidence="7">
        <text>riboflavin + ATP = FMN + ADP + H(+)</text>
        <dbReference type="Rhea" id="RHEA:14357"/>
        <dbReference type="ChEBI" id="CHEBI:15378"/>
        <dbReference type="ChEBI" id="CHEBI:30616"/>
        <dbReference type="ChEBI" id="CHEBI:57986"/>
        <dbReference type="ChEBI" id="CHEBI:58210"/>
        <dbReference type="ChEBI" id="CHEBI:456216"/>
        <dbReference type="EC" id="2.7.1.26"/>
    </reaction>
</comment>
<evidence type="ECO:0000256" key="5">
    <source>
        <dbReference type="ARBA" id="ARBA00022741"/>
    </source>
</evidence>
<keyword evidence="10" id="KW-1185">Reference proteome</keyword>
<dbReference type="PANTHER" id="PTHR22749:SF6">
    <property type="entry name" value="RIBOFLAVIN KINASE"/>
    <property type="match status" value="1"/>
</dbReference>
<accession>A0ABS4D1Y2</accession>
<dbReference type="EMBL" id="JAFDST010000006">
    <property type="protein sequence ID" value="MBP1083641.1"/>
    <property type="molecule type" value="Genomic_DNA"/>
</dbReference>
<dbReference type="SUPFAM" id="SSF82114">
    <property type="entry name" value="Riboflavin kinase-like"/>
    <property type="match status" value="1"/>
</dbReference>
<dbReference type="Gene3D" id="2.40.30.30">
    <property type="entry name" value="Riboflavin kinase-like"/>
    <property type="match status" value="1"/>
</dbReference>
<dbReference type="InterPro" id="IPR015865">
    <property type="entry name" value="Riboflavin_kinase_bac/euk"/>
</dbReference>
<evidence type="ECO:0000256" key="1">
    <source>
        <dbReference type="ARBA" id="ARBA00012105"/>
    </source>
</evidence>
<keyword evidence="3" id="KW-0288">FMN</keyword>
<sequence>MALTASSPNFNEDRLISGRVVTGRKLGRQLGFPTANIDANVNGLVNGVYGVVAELRETKYLGVMNIGVKPTVDSNLQKTTEIFLLDFNDNIYGEYLVCELLFKIREERKFASLELLKQQIKEDILYAKERFKLTGITTKSEQNYFTEKRVFKSS</sequence>
<dbReference type="EC" id="2.7.1.26" evidence="1"/>
<evidence type="ECO:0000256" key="6">
    <source>
        <dbReference type="ARBA" id="ARBA00022840"/>
    </source>
</evidence>